<proteinExistence type="predicted"/>
<dbReference type="Pfam" id="PF12680">
    <property type="entry name" value="SnoaL_2"/>
    <property type="match status" value="1"/>
</dbReference>
<dbReference type="EMBL" id="AMGV01000004">
    <property type="protein sequence ID" value="KEF58464.1"/>
    <property type="molecule type" value="Genomic_DNA"/>
</dbReference>
<reference evidence="2 3" key="1">
    <citation type="submission" date="2013-03" db="EMBL/GenBank/DDBJ databases">
        <title>The Genome Sequence of Exophiala aquamarina CBS 119918.</title>
        <authorList>
            <consortium name="The Broad Institute Genomics Platform"/>
            <person name="Cuomo C."/>
            <person name="de Hoog S."/>
            <person name="Gorbushina A."/>
            <person name="Walker B."/>
            <person name="Young S.K."/>
            <person name="Zeng Q."/>
            <person name="Gargeya S."/>
            <person name="Fitzgerald M."/>
            <person name="Haas B."/>
            <person name="Abouelleil A."/>
            <person name="Allen A.W."/>
            <person name="Alvarado L."/>
            <person name="Arachchi H.M."/>
            <person name="Berlin A.M."/>
            <person name="Chapman S.B."/>
            <person name="Gainer-Dewar J."/>
            <person name="Goldberg J."/>
            <person name="Griggs A."/>
            <person name="Gujja S."/>
            <person name="Hansen M."/>
            <person name="Howarth C."/>
            <person name="Imamovic A."/>
            <person name="Ireland A."/>
            <person name="Larimer J."/>
            <person name="McCowan C."/>
            <person name="Murphy C."/>
            <person name="Pearson M."/>
            <person name="Poon T.W."/>
            <person name="Priest M."/>
            <person name="Roberts A."/>
            <person name="Saif S."/>
            <person name="Shea T."/>
            <person name="Sisk P."/>
            <person name="Sykes S."/>
            <person name="Wortman J."/>
            <person name="Nusbaum C."/>
            <person name="Birren B."/>
        </authorList>
    </citation>
    <scope>NUCLEOTIDE SEQUENCE [LARGE SCALE GENOMIC DNA]</scope>
    <source>
        <strain evidence="2 3">CBS 119918</strain>
    </source>
</reference>
<comment type="caution">
    <text evidence="2">The sequence shown here is derived from an EMBL/GenBank/DDBJ whole genome shotgun (WGS) entry which is preliminary data.</text>
</comment>
<dbReference type="InterPro" id="IPR032710">
    <property type="entry name" value="NTF2-like_dom_sf"/>
</dbReference>
<sequence>MAQHNPCLSPTDIVRKLLANTLNEDVLGELVAPDATYISLTYDNPELTKILPWAGTSPTGGAAAIIKAFGGVEQHWQNELFEILTCFCVDEDVAVFGKFTYRSKTLGKASTSPFAMWCKVRDGRIIFLQFLEDSFGTTNTFYTGGQRTFNTIHTKREIEI</sequence>
<dbReference type="SUPFAM" id="SSF54427">
    <property type="entry name" value="NTF2-like"/>
    <property type="match status" value="1"/>
</dbReference>
<dbReference type="AlphaFoldDB" id="A0A072PED8"/>
<dbReference type="GeneID" id="25281307"/>
<protein>
    <recommendedName>
        <fullName evidence="1">SnoaL-like domain-containing protein</fullName>
    </recommendedName>
</protein>
<evidence type="ECO:0000259" key="1">
    <source>
        <dbReference type="Pfam" id="PF12680"/>
    </source>
</evidence>
<evidence type="ECO:0000313" key="2">
    <source>
        <dbReference type="EMBL" id="KEF58464.1"/>
    </source>
</evidence>
<organism evidence="2 3">
    <name type="scientific">Exophiala aquamarina CBS 119918</name>
    <dbReference type="NCBI Taxonomy" id="1182545"/>
    <lineage>
        <taxon>Eukaryota</taxon>
        <taxon>Fungi</taxon>
        <taxon>Dikarya</taxon>
        <taxon>Ascomycota</taxon>
        <taxon>Pezizomycotina</taxon>
        <taxon>Eurotiomycetes</taxon>
        <taxon>Chaetothyriomycetidae</taxon>
        <taxon>Chaetothyriales</taxon>
        <taxon>Herpotrichiellaceae</taxon>
        <taxon>Exophiala</taxon>
    </lineage>
</organism>
<gene>
    <name evidence="2" type="ORF">A1O9_06390</name>
</gene>
<dbReference type="RefSeq" id="XP_013261054.1">
    <property type="nucleotide sequence ID" value="XM_013405600.1"/>
</dbReference>
<dbReference type="InterPro" id="IPR037401">
    <property type="entry name" value="SnoaL-like"/>
</dbReference>
<dbReference type="VEuPathDB" id="FungiDB:A1O9_06390"/>
<evidence type="ECO:0000313" key="3">
    <source>
        <dbReference type="Proteomes" id="UP000027920"/>
    </source>
</evidence>
<name>A0A072PED8_9EURO</name>
<dbReference type="OrthoDB" id="3814701at2759"/>
<dbReference type="Gene3D" id="3.10.450.50">
    <property type="match status" value="1"/>
</dbReference>
<keyword evidence="3" id="KW-1185">Reference proteome</keyword>
<accession>A0A072PED8</accession>
<dbReference type="Proteomes" id="UP000027920">
    <property type="component" value="Unassembled WGS sequence"/>
</dbReference>
<dbReference type="HOGENOM" id="CLU_119119_1_0_1"/>
<feature type="domain" description="SnoaL-like" evidence="1">
    <location>
        <begin position="23"/>
        <end position="126"/>
    </location>
</feature>